<dbReference type="HOGENOM" id="CLU_2611007_0_0_1"/>
<evidence type="ECO:0000313" key="2">
    <source>
        <dbReference type="EMBL" id="CCA23181.1"/>
    </source>
</evidence>
<feature type="signal peptide" evidence="1">
    <location>
        <begin position="1"/>
        <end position="20"/>
    </location>
</feature>
<reference evidence="2" key="1">
    <citation type="journal article" date="2011" name="PLoS Biol.">
        <title>Gene gain and loss during evolution of obligate parasitism in the white rust pathogen of Arabidopsis thaliana.</title>
        <authorList>
            <person name="Kemen E."/>
            <person name="Gardiner A."/>
            <person name="Schultz-Larsen T."/>
            <person name="Kemen A.C."/>
            <person name="Balmuth A.L."/>
            <person name="Robert-Seilaniantz A."/>
            <person name="Bailey K."/>
            <person name="Holub E."/>
            <person name="Studholme D.J."/>
            <person name="Maclean D."/>
            <person name="Jones J.D."/>
        </authorList>
    </citation>
    <scope>NUCLEOTIDE SEQUENCE</scope>
</reference>
<organism evidence="2">
    <name type="scientific">Albugo laibachii Nc14</name>
    <dbReference type="NCBI Taxonomy" id="890382"/>
    <lineage>
        <taxon>Eukaryota</taxon>
        <taxon>Sar</taxon>
        <taxon>Stramenopiles</taxon>
        <taxon>Oomycota</taxon>
        <taxon>Peronosporomycetes</taxon>
        <taxon>Albuginales</taxon>
        <taxon>Albuginaceae</taxon>
        <taxon>Albugo</taxon>
    </lineage>
</organism>
<proteinExistence type="predicted"/>
<dbReference type="EMBL" id="FR824229">
    <property type="protein sequence ID" value="CCA23181.1"/>
    <property type="molecule type" value="Genomic_DNA"/>
</dbReference>
<sequence length="79" mass="9207">MFLLRRISLLFTLVLQLTECVAPRRSISFTVEQTILPARNTVLARKEALRYVKRKSTPMLMKVHKLARIQWACVFVTFG</sequence>
<feature type="chain" id="PRO_5003263543" evidence="1">
    <location>
        <begin position="21"/>
        <end position="79"/>
    </location>
</feature>
<accession>F0WPD4</accession>
<protein>
    <submittedName>
        <fullName evidence="2">AlNc14C184G8279 protein</fullName>
    </submittedName>
</protein>
<dbReference type="AlphaFoldDB" id="F0WPD4"/>
<keyword evidence="1" id="KW-0732">Signal</keyword>
<gene>
    <name evidence="2" type="primary">AlNc14C184G8279</name>
    <name evidence="2" type="ORF">ALNC14_093240</name>
</gene>
<evidence type="ECO:0000256" key="1">
    <source>
        <dbReference type="SAM" id="SignalP"/>
    </source>
</evidence>
<reference evidence="2" key="2">
    <citation type="submission" date="2011-02" db="EMBL/GenBank/DDBJ databases">
        <authorList>
            <person name="MacLean D."/>
        </authorList>
    </citation>
    <scope>NUCLEOTIDE SEQUENCE</scope>
</reference>
<name>F0WPD4_9STRA</name>